<dbReference type="InterPro" id="IPR034154">
    <property type="entry name" value="TOPRIM_DnaG/twinkle"/>
</dbReference>
<dbReference type="OrthoDB" id="784829at2"/>
<sequence>MTAAPLLPTHPKCGPPSIAYTYHDATGAPVLVANRYDRRDGTKFFIPFDVSRQEWKAPALRPLYNLHQIAAADPDQVIIFVEGEKCADALTGLGFLATTSFGGCNALSKTDLSPLANRRVVIWPDYDEPGAKYGHAVKSTLSKTMQTPAFAVILGPEMHRKFKERDDKNGSVKGWDAADAIEQGWTESDVKSLIRHAMDDTVKPRKAVQNQPSLDSIELWHTPEKEAFASVMFANHVENMALDSTDFRNFLSYQHYQAEGKMLSQTALDDKRRTMAGEALFSGPEYPVFNRLGSVDDCLYLDLGGKDWASVCIDANGWKIVQRGAARFKRSRAMQPLPTPVTGPADIDLLRPFLNVGSETDFRMLVAWLLGCFQPKGPYPILILTGEQGSAKSTTAKVLRSLIDPANPMTRSAPQSEQDLVIAARHNHVLAFDNLSNIKPNLADALCRIATGGGFGTRKLHTNAEEVLFDATRPVLLNGIPDLASRPDLADRSIIVSLPVIEETKREFEAEFWARFNQAAPHVLAALLNATSTALARLSSVILTERPRMADFTKWITAAEPALGWPEGAFTEAYTANRQSVDSAAIEGNPVAEAIVSMITDHGPFKGTATELTKALRSLYPQLTDDPLIFPRQPNKLSSELERVQPLLRRQGVTMSKARQGKTGQRAICIKHG</sequence>
<proteinExistence type="predicted"/>
<evidence type="ECO:0008006" key="3">
    <source>
        <dbReference type="Google" id="ProtNLM"/>
    </source>
</evidence>
<dbReference type="Proteomes" id="UP000295696">
    <property type="component" value="Unassembled WGS sequence"/>
</dbReference>
<accession>A0A4V2ULB1</accession>
<evidence type="ECO:0000313" key="2">
    <source>
        <dbReference type="Proteomes" id="UP000295696"/>
    </source>
</evidence>
<organism evidence="1 2">
    <name type="scientific">Primorskyibacter sedentarius</name>
    <dbReference type="NCBI Taxonomy" id="745311"/>
    <lineage>
        <taxon>Bacteria</taxon>
        <taxon>Pseudomonadati</taxon>
        <taxon>Pseudomonadota</taxon>
        <taxon>Alphaproteobacteria</taxon>
        <taxon>Rhodobacterales</taxon>
        <taxon>Roseobacteraceae</taxon>
        <taxon>Primorskyibacter</taxon>
    </lineage>
</organism>
<keyword evidence="2" id="KW-1185">Reference proteome</keyword>
<comment type="caution">
    <text evidence="1">The sequence shown here is derived from an EMBL/GenBank/DDBJ whole genome shotgun (WGS) entry which is preliminary data.</text>
</comment>
<reference evidence="1 2" key="1">
    <citation type="submission" date="2019-03" db="EMBL/GenBank/DDBJ databases">
        <title>Genomic Encyclopedia of Type Strains, Phase IV (KMG-IV): sequencing the most valuable type-strain genomes for metagenomic binning, comparative biology and taxonomic classification.</title>
        <authorList>
            <person name="Goeker M."/>
        </authorList>
    </citation>
    <scope>NUCLEOTIDE SEQUENCE [LARGE SCALE GENOMIC DNA]</scope>
    <source>
        <strain evidence="1 2">DSM 104836</strain>
    </source>
</reference>
<name>A0A4V2ULB1_9RHOB</name>
<dbReference type="EMBL" id="SLZU01000049">
    <property type="protein sequence ID" value="TCS49751.1"/>
    <property type="molecule type" value="Genomic_DNA"/>
</dbReference>
<dbReference type="RefSeq" id="WP_132248957.1">
    <property type="nucleotide sequence ID" value="NZ_SLZU01000049.1"/>
</dbReference>
<gene>
    <name evidence="1" type="ORF">EDD52_1495</name>
</gene>
<dbReference type="AlphaFoldDB" id="A0A4V2ULB1"/>
<dbReference type="SUPFAM" id="SSF52540">
    <property type="entry name" value="P-loop containing nucleoside triphosphate hydrolases"/>
    <property type="match status" value="1"/>
</dbReference>
<evidence type="ECO:0000313" key="1">
    <source>
        <dbReference type="EMBL" id="TCS49751.1"/>
    </source>
</evidence>
<dbReference type="InterPro" id="IPR027417">
    <property type="entry name" value="P-loop_NTPase"/>
</dbReference>
<dbReference type="CDD" id="cd01029">
    <property type="entry name" value="TOPRIM_primases"/>
    <property type="match status" value="1"/>
</dbReference>
<protein>
    <recommendedName>
        <fullName evidence="3">ATP-binding protein</fullName>
    </recommendedName>
</protein>